<sequence>MTTGLKCEVFNSSTSSIYFNNSFFFFFPLQLISTLSTSDHLSSKPPAVHLISPINQKVACGAVVNMNQASSLEDSCNNWQSATRFSKQESSLYFQSASHSSSPSMSKISSSASKSWYSTPRLSDNLQTPSLYNSDCVCKMGGFTTSSVQTKSPNLSSNPPCSAEVQGSLAQSISPSSSKKLRALSPLPVHIITHPLSPSPKPLSPPSLYGSSSTICSINEPCTQTLSRGNSAKSGVKSPLPTRLTLLTAILRSGSSQRRPLSPASCPTFSPSSLSSSTLAIDQKFKTTPPTPKKSLSSPPIRPDSPSKEDYWLSGWAQHLPLPSKPHPTPQARSLSPKKSRPSSLRPPSAPAPSSIAYPTSPSPEGLGCSASRSRAPQQSQTVHTYSPIFTCRSYPLLASTCPSGALSPPSERHSSPSPSFLHSPSRSRSDSSQTSVHEISASSPTPSGISKQWPLPRPHSTPLVPQTGSINSHPLLLNSSLVQANFRSNNSSPRPEHSATSSVLKCRSPISDKAPGTLPSRPRELTSPQSFSLPPGHENFKPKQYKIKTSYKALAAIPTNTLLMEQKVSVCSKTWALHCTFETIQLCMSTTLQRAAGRETRYVSVLCDSSSISFLLGVLWVKTKPGVIRPVLVKAKSTQQKEEPYQPNPFKKYLEEISDQNIEQVSSSHSEGFCSLS</sequence>
<dbReference type="Pfam" id="PF15274">
    <property type="entry name" value="MLIP"/>
    <property type="match status" value="2"/>
</dbReference>
<dbReference type="PANTHER" id="PTHR31514:SF1">
    <property type="entry name" value="MUSCULAR LMNA-INTERACTING PROTEIN"/>
    <property type="match status" value="1"/>
</dbReference>
<feature type="region of interest" description="Disordered" evidence="1">
    <location>
        <begin position="254"/>
        <end position="382"/>
    </location>
</feature>
<evidence type="ECO:0000313" key="2">
    <source>
        <dbReference type="Ensembl" id="ENSZALP00000022298.1"/>
    </source>
</evidence>
<proteinExistence type="predicted"/>
<dbReference type="AlphaFoldDB" id="A0A8D2NIH4"/>
<feature type="region of interest" description="Disordered" evidence="1">
    <location>
        <begin position="487"/>
        <end position="539"/>
    </location>
</feature>
<accession>A0A8D2NIH4</accession>
<dbReference type="InterPro" id="IPR029331">
    <property type="entry name" value="MLIP"/>
</dbReference>
<feature type="compositionally biased region" description="Low complexity" evidence="1">
    <location>
        <begin position="416"/>
        <end position="438"/>
    </location>
</feature>
<evidence type="ECO:0008006" key="4">
    <source>
        <dbReference type="Google" id="ProtNLM"/>
    </source>
</evidence>
<reference evidence="2" key="2">
    <citation type="submission" date="2025-09" db="UniProtKB">
        <authorList>
            <consortium name="Ensembl"/>
        </authorList>
    </citation>
    <scope>IDENTIFICATION</scope>
</reference>
<feature type="region of interest" description="Disordered" evidence="1">
    <location>
        <begin position="404"/>
        <end position="472"/>
    </location>
</feature>
<feature type="compositionally biased region" description="Polar residues" evidence="1">
    <location>
        <begin position="441"/>
        <end position="451"/>
    </location>
</feature>
<dbReference type="Ensembl" id="ENSZALT00000029019.1">
    <property type="protein sequence ID" value="ENSZALP00000022298.1"/>
    <property type="gene ID" value="ENSZALG00000017325.1"/>
</dbReference>
<feature type="region of interest" description="Disordered" evidence="1">
    <location>
        <begin position="147"/>
        <end position="169"/>
    </location>
</feature>
<evidence type="ECO:0000256" key="1">
    <source>
        <dbReference type="SAM" id="MobiDB-lite"/>
    </source>
</evidence>
<feature type="compositionally biased region" description="Low complexity" evidence="1">
    <location>
        <begin position="342"/>
        <end position="381"/>
    </location>
</feature>
<dbReference type="PANTHER" id="PTHR31514">
    <property type="entry name" value="MUSCULAR LMNA-INTERACTING PROTEIN MLIP"/>
    <property type="match status" value="1"/>
</dbReference>
<reference evidence="2" key="1">
    <citation type="submission" date="2025-08" db="UniProtKB">
        <authorList>
            <consortium name="Ensembl"/>
        </authorList>
    </citation>
    <scope>IDENTIFICATION</scope>
</reference>
<protein>
    <recommendedName>
        <fullName evidence="4">Muscular LMNA interacting protein</fullName>
    </recommendedName>
</protein>
<feature type="compositionally biased region" description="Polar residues" evidence="1">
    <location>
        <begin position="147"/>
        <end position="160"/>
    </location>
</feature>
<keyword evidence="3" id="KW-1185">Reference proteome</keyword>
<organism evidence="2 3">
    <name type="scientific">Zonotrichia albicollis</name>
    <name type="common">White-throated sparrow</name>
    <name type="synonym">Fringilla albicollis</name>
    <dbReference type="NCBI Taxonomy" id="44394"/>
    <lineage>
        <taxon>Eukaryota</taxon>
        <taxon>Metazoa</taxon>
        <taxon>Chordata</taxon>
        <taxon>Craniata</taxon>
        <taxon>Vertebrata</taxon>
        <taxon>Euteleostomi</taxon>
        <taxon>Archelosauria</taxon>
        <taxon>Archosauria</taxon>
        <taxon>Dinosauria</taxon>
        <taxon>Saurischia</taxon>
        <taxon>Theropoda</taxon>
        <taxon>Coelurosauria</taxon>
        <taxon>Aves</taxon>
        <taxon>Neognathae</taxon>
        <taxon>Neoaves</taxon>
        <taxon>Telluraves</taxon>
        <taxon>Australaves</taxon>
        <taxon>Passeriformes</taxon>
        <taxon>Passerellidae</taxon>
        <taxon>Zonotrichia</taxon>
    </lineage>
</organism>
<name>A0A8D2NIH4_ZONAL</name>
<feature type="compositionally biased region" description="Polar residues" evidence="1">
    <location>
        <begin position="487"/>
        <end position="504"/>
    </location>
</feature>
<feature type="compositionally biased region" description="Low complexity" evidence="1">
    <location>
        <begin position="265"/>
        <end position="279"/>
    </location>
</feature>
<dbReference type="Proteomes" id="UP000694413">
    <property type="component" value="Unassembled WGS sequence"/>
</dbReference>
<evidence type="ECO:0000313" key="3">
    <source>
        <dbReference type="Proteomes" id="UP000694413"/>
    </source>
</evidence>